<dbReference type="AlphaFoldDB" id="A0A8S1JR09"/>
<keyword evidence="9" id="KW-0267">Excision nuclease</keyword>
<dbReference type="InterPro" id="IPR006084">
    <property type="entry name" value="XPG/Rad2"/>
</dbReference>
<keyword evidence="5 9" id="KW-0460">Magnesium</keyword>
<protein>
    <recommendedName>
        <fullName evidence="9">Exonuclease 1</fullName>
        <ecNumber evidence="9">3.1.-.-</ecNumber>
    </recommendedName>
</protein>
<dbReference type="EC" id="3.1.-.-" evidence="9"/>
<evidence type="ECO:0000256" key="3">
    <source>
        <dbReference type="ARBA" id="ARBA00022723"/>
    </source>
</evidence>
<dbReference type="CDD" id="cd09857">
    <property type="entry name" value="PIN_EXO1"/>
    <property type="match status" value="1"/>
</dbReference>
<dbReference type="InterPro" id="IPR006086">
    <property type="entry name" value="XPG-I_dom"/>
</dbReference>
<feature type="domain" description="XPG-I" evidence="10">
    <location>
        <begin position="138"/>
        <end position="209"/>
    </location>
</feature>
<dbReference type="FunFam" id="3.40.50.1010:FF:000002">
    <property type="entry name" value="Exonuclease 1, putative"/>
    <property type="match status" value="1"/>
</dbReference>
<dbReference type="InterPro" id="IPR019974">
    <property type="entry name" value="XPG_CS"/>
</dbReference>
<keyword evidence="9" id="KW-0540">Nuclease</keyword>
<dbReference type="GO" id="GO:0046872">
    <property type="term" value="F:metal ion binding"/>
    <property type="evidence" value="ECO:0007669"/>
    <property type="project" value="UniProtKB-UniRule"/>
</dbReference>
<evidence type="ECO:0000256" key="5">
    <source>
        <dbReference type="ARBA" id="ARBA00022842"/>
    </source>
</evidence>
<dbReference type="Pfam" id="PF00867">
    <property type="entry name" value="XPG_I"/>
    <property type="match status" value="1"/>
</dbReference>
<comment type="caution">
    <text evidence="12">The sequence shown here is derived from an EMBL/GenBank/DDBJ whole genome shotgun (WGS) entry which is preliminary data.</text>
</comment>
<evidence type="ECO:0000256" key="9">
    <source>
        <dbReference type="RuleBase" id="RU910737"/>
    </source>
</evidence>
<proteinExistence type="inferred from homology"/>
<keyword evidence="6" id="KW-0496">Mitochondrion</keyword>
<comment type="function">
    <text evidence="9">5'-&gt;3' double-stranded DNA exonuclease which may also possess a cryptic 3'-&gt;5' double-stranded DNA exonuclease activity. Functions in DNA mismatch repair.</text>
</comment>
<sequence length="553" mass="65196">MGIDNLLNFLKPALVERCITYYRGKTAAIDAMSWLYRGCYSCAHELNQDIKTNDYLYYVQKMLVMLREYEITPILVFDGRNLRAKEKTEQMRKQIKQQNLLKAKELQESGNSEEAKKYFQRCLKIRKQMMYTTFDVLKELEVQYIIAPYEADSQIAHMCLSGQCDFAITEDSDLICYQCPLIVFKLQSNGACFELELKKLRESRQNRAHIKSDDIRQFLAFKNEQLIDVCIMSGCDYVPSIRGMGIRKAIDFMSKYDDISNAISKLKKVKQFIGKIPEEYEKIIKATRLIFQFQTVYCTIKKQWIQLNQEKYEDFISKLEQDQFLPLNQIEQLVGEKIQENLQVQFCNGDLDIKTLIFRERMKIDFNQLFKRIERRLENSKQQIVDIEAKQRVQQFLQTADIDNLPEFVEKPANVIREQQFLAPKRTQIQKEDLNIFQLCEEIFDQQEKNNQQNVDELEIVQGEDENEELFKTKQKQVQITQKNDDLEIDSNESSSEFFNPFQIKSKITNTQCLSQIKSKPTQDQSTQKKQSIKSIEKALKQTQSTIFSFVKK</sequence>
<dbReference type="InterPro" id="IPR044752">
    <property type="entry name" value="PIN-like_EXO1"/>
</dbReference>
<evidence type="ECO:0000259" key="11">
    <source>
        <dbReference type="SMART" id="SM00485"/>
    </source>
</evidence>
<keyword evidence="4 9" id="KW-0227">DNA damage</keyword>
<keyword evidence="7 9" id="KW-0234">DNA repair</keyword>
<dbReference type="Pfam" id="PF00752">
    <property type="entry name" value="XPG_N"/>
    <property type="match status" value="1"/>
</dbReference>
<keyword evidence="9" id="KW-0238">DNA-binding</keyword>
<dbReference type="InterPro" id="IPR006085">
    <property type="entry name" value="XPG_DNA_repair_N"/>
</dbReference>
<evidence type="ECO:0000259" key="10">
    <source>
        <dbReference type="SMART" id="SM00484"/>
    </source>
</evidence>
<keyword evidence="8 9" id="KW-0539">Nucleus</keyword>
<keyword evidence="2" id="KW-0597">Phosphoprotein</keyword>
<dbReference type="CDD" id="cd09901">
    <property type="entry name" value="H3TH_FEN1-like"/>
    <property type="match status" value="1"/>
</dbReference>
<dbReference type="SMART" id="SM00279">
    <property type="entry name" value="HhH2"/>
    <property type="match status" value="1"/>
</dbReference>
<dbReference type="GO" id="GO:0035312">
    <property type="term" value="F:5'-3' DNA exonuclease activity"/>
    <property type="evidence" value="ECO:0007669"/>
    <property type="project" value="UniProtKB-UniRule"/>
</dbReference>
<evidence type="ECO:0000256" key="2">
    <source>
        <dbReference type="ARBA" id="ARBA00022553"/>
    </source>
</evidence>
<dbReference type="SMART" id="SM00485">
    <property type="entry name" value="XPGN"/>
    <property type="match status" value="1"/>
</dbReference>
<dbReference type="GO" id="GO:0003677">
    <property type="term" value="F:DNA binding"/>
    <property type="evidence" value="ECO:0007669"/>
    <property type="project" value="UniProtKB-UniRule"/>
</dbReference>
<dbReference type="PROSITE" id="PS00841">
    <property type="entry name" value="XPG_1"/>
    <property type="match status" value="1"/>
</dbReference>
<evidence type="ECO:0000256" key="4">
    <source>
        <dbReference type="ARBA" id="ARBA00022763"/>
    </source>
</evidence>
<evidence type="ECO:0000313" key="12">
    <source>
        <dbReference type="EMBL" id="CAD8045033.1"/>
    </source>
</evidence>
<accession>A0A8S1JR09</accession>
<keyword evidence="9" id="KW-0269">Exonuclease</keyword>
<reference evidence="12" key="1">
    <citation type="submission" date="2021-01" db="EMBL/GenBank/DDBJ databases">
        <authorList>
            <consortium name="Genoscope - CEA"/>
            <person name="William W."/>
        </authorList>
    </citation>
    <scope>NUCLEOTIDE SEQUENCE</scope>
</reference>
<dbReference type="GO" id="GO:0005634">
    <property type="term" value="C:nucleus"/>
    <property type="evidence" value="ECO:0007669"/>
    <property type="project" value="UniProtKB-SubCell"/>
</dbReference>
<evidence type="ECO:0000256" key="6">
    <source>
        <dbReference type="ARBA" id="ARBA00023128"/>
    </source>
</evidence>
<name>A0A8S1JR09_PARPR</name>
<keyword evidence="3 9" id="KW-0479">Metal-binding</keyword>
<evidence type="ECO:0000313" key="13">
    <source>
        <dbReference type="Proteomes" id="UP000688137"/>
    </source>
</evidence>
<feature type="domain" description="XPG N-terminal" evidence="11">
    <location>
        <begin position="1"/>
        <end position="99"/>
    </location>
</feature>
<dbReference type="SMART" id="SM00484">
    <property type="entry name" value="XPGI"/>
    <property type="match status" value="1"/>
</dbReference>
<comment type="similarity">
    <text evidence="9">Belongs to the XPG/RAD2 endonuclease family. EXO1 subfamily.</text>
</comment>
<evidence type="ECO:0000256" key="1">
    <source>
        <dbReference type="ARBA" id="ARBA00004123"/>
    </source>
</evidence>
<organism evidence="12 13">
    <name type="scientific">Paramecium primaurelia</name>
    <dbReference type="NCBI Taxonomy" id="5886"/>
    <lineage>
        <taxon>Eukaryota</taxon>
        <taxon>Sar</taxon>
        <taxon>Alveolata</taxon>
        <taxon>Ciliophora</taxon>
        <taxon>Intramacronucleata</taxon>
        <taxon>Oligohymenophorea</taxon>
        <taxon>Peniculida</taxon>
        <taxon>Parameciidae</taxon>
        <taxon>Paramecium</taxon>
    </lineage>
</organism>
<dbReference type="PANTHER" id="PTHR11081">
    <property type="entry name" value="FLAP ENDONUCLEASE FAMILY MEMBER"/>
    <property type="match status" value="1"/>
</dbReference>
<dbReference type="Proteomes" id="UP000688137">
    <property type="component" value="Unassembled WGS sequence"/>
</dbReference>
<dbReference type="GO" id="GO:0017108">
    <property type="term" value="F:5'-flap endonuclease activity"/>
    <property type="evidence" value="ECO:0007669"/>
    <property type="project" value="TreeGrafter"/>
</dbReference>
<gene>
    <name evidence="12" type="ORF">PPRIM_AZ9-3.1.T0090057</name>
</gene>
<keyword evidence="9" id="KW-0228">DNA excision</keyword>
<evidence type="ECO:0000256" key="7">
    <source>
        <dbReference type="ARBA" id="ARBA00023204"/>
    </source>
</evidence>
<dbReference type="InterPro" id="IPR008918">
    <property type="entry name" value="HhH2"/>
</dbReference>
<evidence type="ECO:0000256" key="8">
    <source>
        <dbReference type="ARBA" id="ARBA00023242"/>
    </source>
</evidence>
<comment type="subcellular location">
    <subcellularLocation>
        <location evidence="1 9">Nucleus</location>
    </subcellularLocation>
</comment>
<keyword evidence="9" id="KW-0378">Hydrolase</keyword>
<dbReference type="PANTHER" id="PTHR11081:SF8">
    <property type="entry name" value="EXONUCLEASE 1"/>
    <property type="match status" value="1"/>
</dbReference>
<dbReference type="GO" id="GO:0006281">
    <property type="term" value="P:DNA repair"/>
    <property type="evidence" value="ECO:0007669"/>
    <property type="project" value="UniProtKB-UniRule"/>
</dbReference>
<comment type="cofactor">
    <cofactor evidence="9">
        <name>Mg(2+)</name>
        <dbReference type="ChEBI" id="CHEBI:18420"/>
    </cofactor>
    <text evidence="9">Binds 2 magnesium ions per subunit. They probably participate in the reaction catalyzed by the enzyme. May bind an additional third magnesium ion after substrate binding.</text>
</comment>
<dbReference type="EMBL" id="CAJJDM010000006">
    <property type="protein sequence ID" value="CAD8045033.1"/>
    <property type="molecule type" value="Genomic_DNA"/>
</dbReference>
<keyword evidence="13" id="KW-1185">Reference proteome</keyword>